<dbReference type="RefSeq" id="WP_187067155.1">
    <property type="nucleotide sequence ID" value="NZ_JACRVF010000002.1"/>
</dbReference>
<evidence type="ECO:0000313" key="3">
    <source>
        <dbReference type="Proteomes" id="UP000603640"/>
    </source>
</evidence>
<name>A0A923N7E6_9BACT</name>
<proteinExistence type="predicted"/>
<keyword evidence="1" id="KW-0732">Signal</keyword>
<evidence type="ECO:0000256" key="1">
    <source>
        <dbReference type="SAM" id="SignalP"/>
    </source>
</evidence>
<feature type="chain" id="PRO_5037931767" evidence="1">
    <location>
        <begin position="24"/>
        <end position="261"/>
    </location>
</feature>
<sequence>MKKTTQLFTIAALSVLGFTTANAQQVISGKTAKAMPTYIGEMTTYVGDGFGQHKAISPDDVDYSANAPIGNTFLTEDWNKGTIFFTLNRKLEDQQFQFDIEMNQFLLKGEEELKELSDARVVNGVNVMAFVMKSKLGGTRQFLNSLNSGYKVNGVPLMGFLEVIEDGKATLLRKYRIEVIKAGYNVALNAGNKQDKIVKKEAYYLKKKDSNDLVEISRNQKSNLAALGAQQDQVKAYMKENKLKFKPGKDLAKIVAYYNTL</sequence>
<protein>
    <submittedName>
        <fullName evidence="2">Uncharacterized protein</fullName>
    </submittedName>
</protein>
<reference evidence="2" key="1">
    <citation type="submission" date="2020-08" db="EMBL/GenBank/DDBJ databases">
        <title>Pontibacter sp. SD6 16S ribosomal RNA gene Genome sequencing and assembly.</title>
        <authorList>
            <person name="Kang M."/>
        </authorList>
    </citation>
    <scope>NUCLEOTIDE SEQUENCE</scope>
    <source>
        <strain evidence="2">SD6</strain>
    </source>
</reference>
<gene>
    <name evidence="2" type="ORF">H8S84_09920</name>
</gene>
<accession>A0A923N7E6</accession>
<dbReference type="Proteomes" id="UP000603640">
    <property type="component" value="Unassembled WGS sequence"/>
</dbReference>
<dbReference type="EMBL" id="JACRVF010000002">
    <property type="protein sequence ID" value="MBC5993149.1"/>
    <property type="molecule type" value="Genomic_DNA"/>
</dbReference>
<keyword evidence="3" id="KW-1185">Reference proteome</keyword>
<comment type="caution">
    <text evidence="2">The sequence shown here is derived from an EMBL/GenBank/DDBJ whole genome shotgun (WGS) entry which is preliminary data.</text>
</comment>
<feature type="signal peptide" evidence="1">
    <location>
        <begin position="1"/>
        <end position="23"/>
    </location>
</feature>
<dbReference type="AlphaFoldDB" id="A0A923N7E6"/>
<evidence type="ECO:0000313" key="2">
    <source>
        <dbReference type="EMBL" id="MBC5993149.1"/>
    </source>
</evidence>
<organism evidence="2 3">
    <name type="scientific">Pontibacter cellulosilyticus</name>
    <dbReference type="NCBI Taxonomy" id="1720253"/>
    <lineage>
        <taxon>Bacteria</taxon>
        <taxon>Pseudomonadati</taxon>
        <taxon>Bacteroidota</taxon>
        <taxon>Cytophagia</taxon>
        <taxon>Cytophagales</taxon>
        <taxon>Hymenobacteraceae</taxon>
        <taxon>Pontibacter</taxon>
    </lineage>
</organism>